<evidence type="ECO:0000256" key="5">
    <source>
        <dbReference type="ARBA" id="ARBA00022759"/>
    </source>
</evidence>
<evidence type="ECO:0000256" key="3">
    <source>
        <dbReference type="ARBA" id="ARBA00022695"/>
    </source>
</evidence>
<sequence>MDLMNRLRVNDEDIPKTAFRTRYGHHEFVVMPFGLTNAPAVFLDLMNRVCRPYLDQFVILFIDDILIYSKNE</sequence>
<keyword evidence="2" id="KW-0808">Transferase</keyword>
<organism evidence="9 10">
    <name type="scientific">Mikania micrantha</name>
    <name type="common">bitter vine</name>
    <dbReference type="NCBI Taxonomy" id="192012"/>
    <lineage>
        <taxon>Eukaryota</taxon>
        <taxon>Viridiplantae</taxon>
        <taxon>Streptophyta</taxon>
        <taxon>Embryophyta</taxon>
        <taxon>Tracheophyta</taxon>
        <taxon>Spermatophyta</taxon>
        <taxon>Magnoliopsida</taxon>
        <taxon>eudicotyledons</taxon>
        <taxon>Gunneridae</taxon>
        <taxon>Pentapetalae</taxon>
        <taxon>asterids</taxon>
        <taxon>campanulids</taxon>
        <taxon>Asterales</taxon>
        <taxon>Asteraceae</taxon>
        <taxon>Asteroideae</taxon>
        <taxon>Heliantheae alliance</taxon>
        <taxon>Eupatorieae</taxon>
        <taxon>Mikania</taxon>
    </lineage>
</organism>
<dbReference type="FunFam" id="3.10.10.10:FF:000007">
    <property type="entry name" value="Retrovirus-related Pol polyprotein from transposon 17.6-like Protein"/>
    <property type="match status" value="1"/>
</dbReference>
<name>A0A5N6P534_9ASTR</name>
<keyword evidence="6" id="KW-0378">Hydrolase</keyword>
<evidence type="ECO:0000256" key="6">
    <source>
        <dbReference type="ARBA" id="ARBA00022801"/>
    </source>
</evidence>
<dbReference type="InterPro" id="IPR043502">
    <property type="entry name" value="DNA/RNA_pol_sf"/>
</dbReference>
<proteinExistence type="predicted"/>
<dbReference type="EMBL" id="SZYD01000006">
    <property type="protein sequence ID" value="KAD5960709.1"/>
    <property type="molecule type" value="Genomic_DNA"/>
</dbReference>
<dbReference type="PROSITE" id="PS50878">
    <property type="entry name" value="RT_POL"/>
    <property type="match status" value="1"/>
</dbReference>
<evidence type="ECO:0000256" key="2">
    <source>
        <dbReference type="ARBA" id="ARBA00022679"/>
    </source>
</evidence>
<keyword evidence="10" id="KW-1185">Reference proteome</keyword>
<gene>
    <name evidence="9" type="ORF">E3N88_12181</name>
</gene>
<evidence type="ECO:0000313" key="10">
    <source>
        <dbReference type="Proteomes" id="UP000326396"/>
    </source>
</evidence>
<keyword evidence="1" id="KW-0645">Protease</keyword>
<evidence type="ECO:0000256" key="7">
    <source>
        <dbReference type="ARBA" id="ARBA00022918"/>
    </source>
</evidence>
<dbReference type="InterPro" id="IPR043128">
    <property type="entry name" value="Rev_trsase/Diguanyl_cyclase"/>
</dbReference>
<dbReference type="SUPFAM" id="SSF56672">
    <property type="entry name" value="DNA/RNA polymerases"/>
    <property type="match status" value="1"/>
</dbReference>
<dbReference type="PANTHER" id="PTHR24559:SF427">
    <property type="entry name" value="RNA-DIRECTED DNA POLYMERASE"/>
    <property type="match status" value="1"/>
</dbReference>
<keyword evidence="3" id="KW-0548">Nucleotidyltransferase</keyword>
<protein>
    <recommendedName>
        <fullName evidence="8">Reverse transcriptase domain-containing protein</fullName>
    </recommendedName>
</protein>
<evidence type="ECO:0000259" key="8">
    <source>
        <dbReference type="PROSITE" id="PS50878"/>
    </source>
</evidence>
<dbReference type="GO" id="GO:0004519">
    <property type="term" value="F:endonuclease activity"/>
    <property type="evidence" value="ECO:0007669"/>
    <property type="project" value="UniProtKB-KW"/>
</dbReference>
<evidence type="ECO:0000256" key="4">
    <source>
        <dbReference type="ARBA" id="ARBA00022722"/>
    </source>
</evidence>
<keyword evidence="4" id="KW-0540">Nuclease</keyword>
<dbReference type="GO" id="GO:0003964">
    <property type="term" value="F:RNA-directed DNA polymerase activity"/>
    <property type="evidence" value="ECO:0007669"/>
    <property type="project" value="UniProtKB-KW"/>
</dbReference>
<dbReference type="OrthoDB" id="2431547at2759"/>
<dbReference type="InterPro" id="IPR000477">
    <property type="entry name" value="RT_dom"/>
</dbReference>
<dbReference type="Proteomes" id="UP000326396">
    <property type="component" value="Linkage Group LG14"/>
</dbReference>
<feature type="domain" description="Reverse transcriptase" evidence="8">
    <location>
        <begin position="1"/>
        <end position="72"/>
    </location>
</feature>
<dbReference type="AlphaFoldDB" id="A0A5N6P534"/>
<dbReference type="InterPro" id="IPR053134">
    <property type="entry name" value="RNA-dir_DNA_polymerase"/>
</dbReference>
<dbReference type="Pfam" id="PF00078">
    <property type="entry name" value="RVT_1"/>
    <property type="match status" value="1"/>
</dbReference>
<dbReference type="Gene3D" id="3.10.10.10">
    <property type="entry name" value="HIV Type 1 Reverse Transcriptase, subunit A, domain 1"/>
    <property type="match status" value="1"/>
</dbReference>
<comment type="caution">
    <text evidence="9">The sequence shown here is derived from an EMBL/GenBank/DDBJ whole genome shotgun (WGS) entry which is preliminary data.</text>
</comment>
<dbReference type="GO" id="GO:0006508">
    <property type="term" value="P:proteolysis"/>
    <property type="evidence" value="ECO:0007669"/>
    <property type="project" value="UniProtKB-KW"/>
</dbReference>
<evidence type="ECO:0000313" key="9">
    <source>
        <dbReference type="EMBL" id="KAD5960709.1"/>
    </source>
</evidence>
<reference evidence="9 10" key="1">
    <citation type="submission" date="2019-05" db="EMBL/GenBank/DDBJ databases">
        <title>Mikania micrantha, genome provides insights into the molecular mechanism of rapid growth.</title>
        <authorList>
            <person name="Liu B."/>
        </authorList>
    </citation>
    <scope>NUCLEOTIDE SEQUENCE [LARGE SCALE GENOMIC DNA]</scope>
    <source>
        <strain evidence="9">NLD-2019</strain>
        <tissue evidence="9">Leaf</tissue>
    </source>
</reference>
<dbReference type="GO" id="GO:0008233">
    <property type="term" value="F:peptidase activity"/>
    <property type="evidence" value="ECO:0007669"/>
    <property type="project" value="UniProtKB-KW"/>
</dbReference>
<dbReference type="PANTHER" id="PTHR24559">
    <property type="entry name" value="TRANSPOSON TY3-I GAG-POL POLYPROTEIN"/>
    <property type="match status" value="1"/>
</dbReference>
<dbReference type="Gene3D" id="3.30.70.270">
    <property type="match status" value="1"/>
</dbReference>
<accession>A0A5N6P534</accession>
<keyword evidence="5" id="KW-0255">Endonuclease</keyword>
<evidence type="ECO:0000256" key="1">
    <source>
        <dbReference type="ARBA" id="ARBA00022670"/>
    </source>
</evidence>
<keyword evidence="7" id="KW-0695">RNA-directed DNA polymerase</keyword>